<evidence type="ECO:0000313" key="2">
    <source>
        <dbReference type="Proteomes" id="UP000499080"/>
    </source>
</evidence>
<reference evidence="1 2" key="1">
    <citation type="journal article" date="2019" name="Sci. Rep.">
        <title>Orb-weaving spider Araneus ventricosus genome elucidates the spidroin gene catalogue.</title>
        <authorList>
            <person name="Kono N."/>
            <person name="Nakamura H."/>
            <person name="Ohtoshi R."/>
            <person name="Moran D.A.P."/>
            <person name="Shinohara A."/>
            <person name="Yoshida Y."/>
            <person name="Fujiwara M."/>
            <person name="Mori M."/>
            <person name="Tomita M."/>
            <person name="Arakawa K."/>
        </authorList>
    </citation>
    <scope>NUCLEOTIDE SEQUENCE [LARGE SCALE GENOMIC DNA]</scope>
</reference>
<dbReference type="OrthoDB" id="10063284at2759"/>
<keyword evidence="2" id="KW-1185">Reference proteome</keyword>
<dbReference type="EMBL" id="BGPR01000072">
    <property type="protein sequence ID" value="GBL90465.1"/>
    <property type="molecule type" value="Genomic_DNA"/>
</dbReference>
<sequence>MPGELARDAGLSAEEEIDRIMKSVLDTIKQEIKSRFTRLNDLNSKFGFLLDVKKLFNKPFYNDVQISCKNLSRFYNTDFDRPEIYAEICDCKMLLCNIVQSSNAEATTLRKTSCPYNNYTRVVLYVSREVAVSGREGATNLFDEQSCSLPLLTSIPHHKTPSTQSFGSAKSPSTLAYISSPKESKTASRAFEPVLLARKAKMGAFQQSEKDPSKFMGVNN</sequence>
<proteinExistence type="predicted"/>
<dbReference type="Proteomes" id="UP000499080">
    <property type="component" value="Unassembled WGS sequence"/>
</dbReference>
<dbReference type="AlphaFoldDB" id="A0A4Y2BGE2"/>
<comment type="caution">
    <text evidence="1">The sequence shown here is derived from an EMBL/GenBank/DDBJ whole genome shotgun (WGS) entry which is preliminary data.</text>
</comment>
<protein>
    <submittedName>
        <fullName evidence="1">Uncharacterized protein</fullName>
    </submittedName>
</protein>
<evidence type="ECO:0000313" key="1">
    <source>
        <dbReference type="EMBL" id="GBL90465.1"/>
    </source>
</evidence>
<organism evidence="1 2">
    <name type="scientific">Araneus ventricosus</name>
    <name type="common">Orbweaver spider</name>
    <name type="synonym">Epeira ventricosa</name>
    <dbReference type="NCBI Taxonomy" id="182803"/>
    <lineage>
        <taxon>Eukaryota</taxon>
        <taxon>Metazoa</taxon>
        <taxon>Ecdysozoa</taxon>
        <taxon>Arthropoda</taxon>
        <taxon>Chelicerata</taxon>
        <taxon>Arachnida</taxon>
        <taxon>Araneae</taxon>
        <taxon>Araneomorphae</taxon>
        <taxon>Entelegynae</taxon>
        <taxon>Araneoidea</taxon>
        <taxon>Araneidae</taxon>
        <taxon>Araneus</taxon>
    </lineage>
</organism>
<accession>A0A4Y2BGE2</accession>
<gene>
    <name evidence="1" type="ORF">AVEN_179398_1</name>
</gene>
<name>A0A4Y2BGE2_ARAVE</name>